<evidence type="ECO:0000256" key="1">
    <source>
        <dbReference type="ARBA" id="ARBA00022801"/>
    </source>
</evidence>
<dbReference type="InterPro" id="IPR036890">
    <property type="entry name" value="HATPase_C_sf"/>
</dbReference>
<dbReference type="InterPro" id="IPR013767">
    <property type="entry name" value="PAS_fold"/>
</dbReference>
<dbReference type="PANTHER" id="PTHR43156">
    <property type="entry name" value="STAGE II SPORULATION PROTEIN E-RELATED"/>
    <property type="match status" value="1"/>
</dbReference>
<proteinExistence type="predicted"/>
<dbReference type="InterPro" id="IPR035965">
    <property type="entry name" value="PAS-like_dom_sf"/>
</dbReference>
<dbReference type="InterPro" id="IPR003594">
    <property type="entry name" value="HATPase_dom"/>
</dbReference>
<dbReference type="InterPro" id="IPR013656">
    <property type="entry name" value="PAS_4"/>
</dbReference>
<dbReference type="SUPFAM" id="SSF55781">
    <property type="entry name" value="GAF domain-like"/>
    <property type="match status" value="1"/>
</dbReference>
<dbReference type="PROSITE" id="PS50112">
    <property type="entry name" value="PAS"/>
    <property type="match status" value="1"/>
</dbReference>
<dbReference type="SMART" id="SM00065">
    <property type="entry name" value="GAF"/>
    <property type="match status" value="1"/>
</dbReference>
<evidence type="ECO:0000259" key="3">
    <source>
        <dbReference type="PROSITE" id="PS50112"/>
    </source>
</evidence>
<name>A0ABP4GU46_9ACTN</name>
<dbReference type="Gene3D" id="3.60.40.10">
    <property type="entry name" value="PPM-type phosphatase domain"/>
    <property type="match status" value="1"/>
</dbReference>
<protein>
    <submittedName>
        <fullName evidence="4">SpoIIE family protein phosphatase</fullName>
    </submittedName>
</protein>
<dbReference type="Gene3D" id="3.30.450.20">
    <property type="entry name" value="PAS domain"/>
    <property type="match status" value="2"/>
</dbReference>
<dbReference type="Gene3D" id="3.30.450.40">
    <property type="match status" value="1"/>
</dbReference>
<keyword evidence="5" id="KW-1185">Reference proteome</keyword>
<evidence type="ECO:0000313" key="5">
    <source>
        <dbReference type="Proteomes" id="UP001500037"/>
    </source>
</evidence>
<dbReference type="Gene3D" id="3.30.565.10">
    <property type="entry name" value="Histidine kinase-like ATPase, C-terminal domain"/>
    <property type="match status" value="1"/>
</dbReference>
<accession>A0ABP4GU46</accession>
<dbReference type="SUPFAM" id="SSF81606">
    <property type="entry name" value="PP2C-like"/>
    <property type="match status" value="1"/>
</dbReference>
<comment type="caution">
    <text evidence="4">The sequence shown here is derived from an EMBL/GenBank/DDBJ whole genome shotgun (WGS) entry which is preliminary data.</text>
</comment>
<evidence type="ECO:0000313" key="4">
    <source>
        <dbReference type="EMBL" id="GAA1231824.1"/>
    </source>
</evidence>
<dbReference type="InterPro" id="IPR036457">
    <property type="entry name" value="PPM-type-like_dom_sf"/>
</dbReference>
<dbReference type="PANTHER" id="PTHR43156:SF2">
    <property type="entry name" value="STAGE II SPORULATION PROTEIN E"/>
    <property type="match status" value="1"/>
</dbReference>
<dbReference type="InterPro" id="IPR001932">
    <property type="entry name" value="PPM-type_phosphatase-like_dom"/>
</dbReference>
<dbReference type="InterPro" id="IPR052016">
    <property type="entry name" value="Bact_Sigma-Reg"/>
</dbReference>
<gene>
    <name evidence="4" type="ORF">GCM10009665_22590</name>
</gene>
<feature type="region of interest" description="Disordered" evidence="2">
    <location>
        <begin position="795"/>
        <end position="816"/>
    </location>
</feature>
<dbReference type="NCBIfam" id="TIGR00229">
    <property type="entry name" value="sensory_box"/>
    <property type="match status" value="2"/>
</dbReference>
<dbReference type="InterPro" id="IPR029016">
    <property type="entry name" value="GAF-like_dom_sf"/>
</dbReference>
<dbReference type="EMBL" id="BAAALF010000029">
    <property type="protein sequence ID" value="GAA1231824.1"/>
    <property type="molecule type" value="Genomic_DNA"/>
</dbReference>
<feature type="region of interest" description="Disordered" evidence="2">
    <location>
        <begin position="1"/>
        <end position="38"/>
    </location>
</feature>
<keyword evidence="1" id="KW-0378">Hydrolase</keyword>
<sequence length="860" mass="91250">MHTPPPGPPPEGGQPAGAPPGTPAGPGAAGAGAVGPAAAVPTPGAPEIVRASLDGHRLVPVATALRDADGVVLHWSEDAERLLGWRADEIVGHFAAPLLTSDSNRPEVFELYESILAGRRWSGVFPVRHRDGHEVELDFRTYGITGPGGRPLVLATGSDVRALQQVEADLAVLDGYFTQSPIGMAVYDTELRFVRLNPALARINGLPVAEHLGRRIDAVLPGLNGTEIEAVMRQVLATGRPVVDARSYGRTPGDPRRDRAWSASYFRLADASGRVLGVSSSIIDVTERFQAEARAARAQERLTLLAEATARIGTTLDMQRTAEELVAAVVPKFADFATVDLLDPVLQGEEPGLLAPDQGVLLRAVAAGEAFGAGLTDVADAVGETTAYDSHRIYTKSLRSGRPMVVAHVDEPALRRLAPREERVAPGLAAGIHSYLLVPLLARGMVLGGAEFVRTRNPEAFSDSDVALAEELVARTAVCIDNARLYRRERDTALTLQRSLLPQEIHRTLGLEIAYRYLPSSVVSEVGGDWFDVVPLSCGRVALVVGDVMGHGIRAAATMGQLRTVARTLATLDMPPATVLARLDETATGIGEGQFATCVCAVYDPVDRSCTVASAGHLPPVVMGADGQTRALEVPPGVPLGVGGVAFENTEFTVPEGSILTLYTDGLVERRGEDIDHGINELCTTLAARGRTLEAHCDAVISTLVRGGSEDDVAMIMARALPVPRDRIATLPLTGEGPMPSLARRFTRRTLAGWGLAPLADFAELLVSELVTNALVHAGQPRRLRLFRDRALTEEVADSGGQTPRLRPAGSEDEGGRGMYLVNELAHRWGSRPTRDGKVVWAELELPLGTSPLGAGPPGS</sequence>
<dbReference type="SMART" id="SM00331">
    <property type="entry name" value="PP2C_SIG"/>
    <property type="match status" value="1"/>
</dbReference>
<dbReference type="Proteomes" id="UP001500037">
    <property type="component" value="Unassembled WGS sequence"/>
</dbReference>
<feature type="domain" description="PAS" evidence="3">
    <location>
        <begin position="67"/>
        <end position="119"/>
    </location>
</feature>
<dbReference type="Pfam" id="PF07228">
    <property type="entry name" value="SpoIIE"/>
    <property type="match status" value="1"/>
</dbReference>
<dbReference type="InterPro" id="IPR003018">
    <property type="entry name" value="GAF"/>
</dbReference>
<dbReference type="Pfam" id="PF00989">
    <property type="entry name" value="PAS"/>
    <property type="match status" value="1"/>
</dbReference>
<dbReference type="Pfam" id="PF13581">
    <property type="entry name" value="HATPase_c_2"/>
    <property type="match status" value="1"/>
</dbReference>
<dbReference type="SMART" id="SM00091">
    <property type="entry name" value="PAS"/>
    <property type="match status" value="2"/>
</dbReference>
<organism evidence="4 5">
    <name type="scientific">Kitasatospora nipponensis</name>
    <dbReference type="NCBI Taxonomy" id="258049"/>
    <lineage>
        <taxon>Bacteria</taxon>
        <taxon>Bacillati</taxon>
        <taxon>Actinomycetota</taxon>
        <taxon>Actinomycetes</taxon>
        <taxon>Kitasatosporales</taxon>
        <taxon>Streptomycetaceae</taxon>
        <taxon>Kitasatospora</taxon>
    </lineage>
</organism>
<evidence type="ECO:0000256" key="2">
    <source>
        <dbReference type="SAM" id="MobiDB-lite"/>
    </source>
</evidence>
<dbReference type="CDD" id="cd00130">
    <property type="entry name" value="PAS"/>
    <property type="match status" value="2"/>
</dbReference>
<dbReference type="InterPro" id="IPR000014">
    <property type="entry name" value="PAS"/>
</dbReference>
<reference evidence="5" key="1">
    <citation type="journal article" date="2019" name="Int. J. Syst. Evol. Microbiol.">
        <title>The Global Catalogue of Microorganisms (GCM) 10K type strain sequencing project: providing services to taxonomists for standard genome sequencing and annotation.</title>
        <authorList>
            <consortium name="The Broad Institute Genomics Platform"/>
            <consortium name="The Broad Institute Genome Sequencing Center for Infectious Disease"/>
            <person name="Wu L."/>
            <person name="Ma J."/>
        </authorList>
    </citation>
    <scope>NUCLEOTIDE SEQUENCE [LARGE SCALE GENOMIC DNA]</scope>
    <source>
        <strain evidence="5">JCM 13004</strain>
    </source>
</reference>
<dbReference type="CDD" id="cd16936">
    <property type="entry name" value="HATPase_RsbW-like"/>
    <property type="match status" value="1"/>
</dbReference>
<dbReference type="SUPFAM" id="SSF55785">
    <property type="entry name" value="PYP-like sensor domain (PAS domain)"/>
    <property type="match status" value="2"/>
</dbReference>
<dbReference type="Pfam" id="PF08448">
    <property type="entry name" value="PAS_4"/>
    <property type="match status" value="1"/>
</dbReference>
<feature type="compositionally biased region" description="Pro residues" evidence="2">
    <location>
        <begin position="1"/>
        <end position="23"/>
    </location>
</feature>
<dbReference type="Pfam" id="PF01590">
    <property type="entry name" value="GAF"/>
    <property type="match status" value="1"/>
</dbReference>